<feature type="transmembrane region" description="Helical" evidence="1">
    <location>
        <begin position="164"/>
        <end position="184"/>
    </location>
</feature>
<feature type="transmembrane region" description="Helical" evidence="1">
    <location>
        <begin position="53"/>
        <end position="70"/>
    </location>
</feature>
<feature type="transmembrane region" description="Helical" evidence="1">
    <location>
        <begin position="110"/>
        <end position="131"/>
    </location>
</feature>
<dbReference type="EMBL" id="LT670844">
    <property type="protein sequence ID" value="SHJ45088.1"/>
    <property type="molecule type" value="Genomic_DNA"/>
</dbReference>
<name>A0A1M6JEI4_9BRAD</name>
<evidence type="ECO:0000259" key="2">
    <source>
        <dbReference type="Pfam" id="PF00892"/>
    </source>
</evidence>
<feature type="transmembrane region" description="Helical" evidence="1">
    <location>
        <begin position="196"/>
        <end position="215"/>
    </location>
</feature>
<dbReference type="InterPro" id="IPR037185">
    <property type="entry name" value="EmrE-like"/>
</dbReference>
<dbReference type="SUPFAM" id="SSF103481">
    <property type="entry name" value="Multidrug resistance efflux transporter EmrE"/>
    <property type="match status" value="2"/>
</dbReference>
<organism evidence="3 4">
    <name type="scientific">Bradyrhizobium lablabi</name>
    <dbReference type="NCBI Taxonomy" id="722472"/>
    <lineage>
        <taxon>Bacteria</taxon>
        <taxon>Pseudomonadati</taxon>
        <taxon>Pseudomonadota</taxon>
        <taxon>Alphaproteobacteria</taxon>
        <taxon>Hyphomicrobiales</taxon>
        <taxon>Nitrobacteraceae</taxon>
        <taxon>Bradyrhizobium</taxon>
    </lineage>
</organism>
<dbReference type="GO" id="GO:0016020">
    <property type="term" value="C:membrane"/>
    <property type="evidence" value="ECO:0007669"/>
    <property type="project" value="InterPro"/>
</dbReference>
<gene>
    <name evidence="3" type="ORF">SAMN05444159_0655</name>
</gene>
<feature type="domain" description="EamA" evidence="2">
    <location>
        <begin position="165"/>
        <end position="290"/>
    </location>
</feature>
<protein>
    <submittedName>
        <fullName evidence="3">EamA-like transporter family protein</fullName>
    </submittedName>
</protein>
<keyword evidence="1" id="KW-0812">Transmembrane</keyword>
<dbReference type="Proteomes" id="UP000189935">
    <property type="component" value="Chromosome I"/>
</dbReference>
<feature type="transmembrane region" description="Helical" evidence="1">
    <location>
        <begin position="276"/>
        <end position="295"/>
    </location>
</feature>
<accession>A0A1M6JEI4</accession>
<feature type="transmembrane region" description="Helical" evidence="1">
    <location>
        <begin position="221"/>
        <end position="239"/>
    </location>
</feature>
<feature type="transmembrane region" description="Helical" evidence="1">
    <location>
        <begin position="138"/>
        <end position="158"/>
    </location>
</feature>
<dbReference type="InterPro" id="IPR000620">
    <property type="entry name" value="EamA_dom"/>
</dbReference>
<proteinExistence type="predicted"/>
<evidence type="ECO:0000313" key="4">
    <source>
        <dbReference type="Proteomes" id="UP000189935"/>
    </source>
</evidence>
<dbReference type="PANTHER" id="PTHR22911">
    <property type="entry name" value="ACYL-MALONYL CONDENSING ENZYME-RELATED"/>
    <property type="match status" value="1"/>
</dbReference>
<reference evidence="3 4" key="1">
    <citation type="submission" date="2016-11" db="EMBL/GenBank/DDBJ databases">
        <authorList>
            <person name="Jaros S."/>
            <person name="Januszkiewicz K."/>
            <person name="Wedrychowicz H."/>
        </authorList>
    </citation>
    <scope>NUCLEOTIDE SEQUENCE [LARGE SCALE GENOMIC DNA]</scope>
    <source>
        <strain evidence="3 4">GAS499</strain>
    </source>
</reference>
<dbReference type="Pfam" id="PF00892">
    <property type="entry name" value="EamA"/>
    <property type="match status" value="2"/>
</dbReference>
<dbReference type="AlphaFoldDB" id="A0A1M6JEI4"/>
<feature type="domain" description="EamA" evidence="2">
    <location>
        <begin position="23"/>
        <end position="155"/>
    </location>
</feature>
<dbReference type="PANTHER" id="PTHR22911:SF135">
    <property type="entry name" value="BLR4310 PROTEIN"/>
    <property type="match status" value="1"/>
</dbReference>
<keyword evidence="1" id="KW-0472">Membrane</keyword>
<keyword evidence="1" id="KW-1133">Transmembrane helix</keyword>
<evidence type="ECO:0000256" key="1">
    <source>
        <dbReference type="SAM" id="Phobius"/>
    </source>
</evidence>
<evidence type="ECO:0000313" key="3">
    <source>
        <dbReference type="EMBL" id="SHJ45088.1"/>
    </source>
</evidence>
<feature type="transmembrane region" description="Helical" evidence="1">
    <location>
        <begin position="251"/>
        <end position="270"/>
    </location>
</feature>
<dbReference type="OrthoDB" id="8690132at2"/>
<feature type="transmembrane region" description="Helical" evidence="1">
    <location>
        <begin position="82"/>
        <end position="104"/>
    </location>
</feature>
<sequence>MAATATAVMVALATANDGGRRWPGTVLITASAIAFSLAGLFTRLIDLDVWTVLFWRALFGGIFIAGYIVWREGRRVLPAIRQTGIAGVAVTISSALATICFINALRQTSVADVLVINATAPFITATLAYAWTADREHWTTLTASLVALVGVVVMSSGALASGHLLGDLLALIMTILISAMMVIVRRNRNISMLPAACLSAFLCAVIVAPVSHPLAATAHDFLYLALFGTMQFGLGLLLLTLGTRLVSATRSALIGSLATPLAPAWVWLAVGEIPAVATVVGGLIVLAAILADILLKKSSAVPERVEQAA</sequence>
<dbReference type="RefSeq" id="WP_079536784.1">
    <property type="nucleotide sequence ID" value="NZ_LT670844.1"/>
</dbReference>
<feature type="transmembrane region" description="Helical" evidence="1">
    <location>
        <begin position="22"/>
        <end position="41"/>
    </location>
</feature>